<keyword evidence="2" id="KW-0539">Nucleus</keyword>
<accession>A0A1Y2DAD7</accession>
<evidence type="ECO:0000259" key="4">
    <source>
        <dbReference type="PROSITE" id="PS50048"/>
    </source>
</evidence>
<dbReference type="CDD" id="cd00067">
    <property type="entry name" value="GAL4"/>
    <property type="match status" value="1"/>
</dbReference>
<dbReference type="PROSITE" id="PS50048">
    <property type="entry name" value="ZN2_CY6_FUNGAL_2"/>
    <property type="match status" value="1"/>
</dbReference>
<dbReference type="GeneID" id="63778793"/>
<evidence type="ECO:0000256" key="3">
    <source>
        <dbReference type="SAM" id="MobiDB-lite"/>
    </source>
</evidence>
<dbReference type="Pfam" id="PF00172">
    <property type="entry name" value="Zn_clus"/>
    <property type="match status" value="1"/>
</dbReference>
<dbReference type="EMBL" id="MCFJ01000026">
    <property type="protein sequence ID" value="ORY55625.1"/>
    <property type="molecule type" value="Genomic_DNA"/>
</dbReference>
<dbReference type="InterPro" id="IPR001138">
    <property type="entry name" value="Zn2Cys6_DnaBD"/>
</dbReference>
<dbReference type="PANTHER" id="PTHR37534">
    <property type="entry name" value="TRANSCRIPTIONAL ACTIVATOR PROTEIN UGA3"/>
    <property type="match status" value="1"/>
</dbReference>
<feature type="compositionally biased region" description="Basic and acidic residues" evidence="3">
    <location>
        <begin position="10"/>
        <end position="30"/>
    </location>
</feature>
<sequence length="539" mass="60162">MTSHAPSSRFSDEVGVSHDERGRSASRSRDGCWTCRDRKAKKRCDEKRPTCGRCERMKLSCNYAPRPKLSERRRQERRRAAENAARVSDISHSVGGNSIGSLILRHQNPVFTLSLPGPAIGACSLILTEHDHEAIRFFRTAFAKFHHTKNPKYSLISIMFRIAEADAMVMHLVLSLGYREMELRRPNQVGKSRQTPLRHYSSALRLMADAIVQDDQSQDLDTIFTALWLMLLYEQQFGDASGQGSSKHLTGAALLLQHQGRSLLPLPPPGPASGNTSILAKQCQGGSGLGCLVWISLQDAAAASSGMGGQFNANFFKVLNENAVDQGYPSSTPVEAFTKLHRYSWGDGYPQSELLDDVENRNVFALLGQYPAAGAQRVPSVDRAIQQTGDTFTELMEVASELSLGTDNSHRLVANIRNIVPVYYAITLDFFRLTAFGQSLGNRQRHALREVMNLAFQSFKHDGEEAMTRITWPLFIVALETDDLLHRDWILNRFAAIGKYGANFERAHRFLVGTLAVQSQTGKRVDVRESMKNVEHFIL</sequence>
<dbReference type="STRING" id="1141098.A0A1Y2DAD7"/>
<evidence type="ECO:0000256" key="2">
    <source>
        <dbReference type="ARBA" id="ARBA00023242"/>
    </source>
</evidence>
<dbReference type="GO" id="GO:0000981">
    <property type="term" value="F:DNA-binding transcription factor activity, RNA polymerase II-specific"/>
    <property type="evidence" value="ECO:0007669"/>
    <property type="project" value="InterPro"/>
</dbReference>
<dbReference type="AlphaFoldDB" id="A0A1Y2DAD7"/>
<dbReference type="PANTHER" id="PTHR37534:SF46">
    <property type="entry name" value="ZN(II)2CYS6 TRANSCRIPTION FACTOR (EUROFUNG)"/>
    <property type="match status" value="1"/>
</dbReference>
<keyword evidence="6" id="KW-1185">Reference proteome</keyword>
<dbReference type="InterPro" id="IPR021858">
    <property type="entry name" value="Fun_TF"/>
</dbReference>
<dbReference type="Gene3D" id="4.10.240.10">
    <property type="entry name" value="Zn(2)-C6 fungal-type DNA-binding domain"/>
    <property type="match status" value="1"/>
</dbReference>
<evidence type="ECO:0000256" key="1">
    <source>
        <dbReference type="ARBA" id="ARBA00004123"/>
    </source>
</evidence>
<dbReference type="Proteomes" id="UP000193689">
    <property type="component" value="Unassembled WGS sequence"/>
</dbReference>
<comment type="subcellular location">
    <subcellularLocation>
        <location evidence="1">Nucleus</location>
    </subcellularLocation>
</comment>
<feature type="domain" description="Zn(2)-C6 fungal-type" evidence="4">
    <location>
        <begin position="31"/>
        <end position="63"/>
    </location>
</feature>
<evidence type="ECO:0000313" key="6">
    <source>
        <dbReference type="Proteomes" id="UP000193689"/>
    </source>
</evidence>
<dbReference type="OrthoDB" id="648861at2759"/>
<protein>
    <recommendedName>
        <fullName evidence="4">Zn(2)-C6 fungal-type domain-containing protein</fullName>
    </recommendedName>
</protein>
<proteinExistence type="predicted"/>
<dbReference type="InterPro" id="IPR036864">
    <property type="entry name" value="Zn2-C6_fun-type_DNA-bd_sf"/>
</dbReference>
<dbReference type="RefSeq" id="XP_040709683.1">
    <property type="nucleotide sequence ID" value="XM_040862581.1"/>
</dbReference>
<gene>
    <name evidence="5" type="ORF">BCR38DRAFT_461904</name>
</gene>
<dbReference type="SUPFAM" id="SSF57701">
    <property type="entry name" value="Zn2/Cys6 DNA-binding domain"/>
    <property type="match status" value="1"/>
</dbReference>
<dbReference type="InParanoid" id="A0A1Y2DAD7"/>
<dbReference type="GO" id="GO:0008270">
    <property type="term" value="F:zinc ion binding"/>
    <property type="evidence" value="ECO:0007669"/>
    <property type="project" value="InterPro"/>
</dbReference>
<evidence type="ECO:0000313" key="5">
    <source>
        <dbReference type="EMBL" id="ORY55625.1"/>
    </source>
</evidence>
<dbReference type="Pfam" id="PF11951">
    <property type="entry name" value="Fungal_trans_2"/>
    <property type="match status" value="2"/>
</dbReference>
<name>A0A1Y2DAD7_9PEZI</name>
<reference evidence="5 6" key="1">
    <citation type="submission" date="2016-07" db="EMBL/GenBank/DDBJ databases">
        <title>Pervasive Adenine N6-methylation of Active Genes in Fungi.</title>
        <authorList>
            <consortium name="DOE Joint Genome Institute"/>
            <person name="Mondo S.J."/>
            <person name="Dannebaum R.O."/>
            <person name="Kuo R.C."/>
            <person name="Labutti K."/>
            <person name="Haridas S."/>
            <person name="Kuo A."/>
            <person name="Salamov A."/>
            <person name="Ahrendt S.R."/>
            <person name="Lipzen A."/>
            <person name="Sullivan W."/>
            <person name="Andreopoulos W.B."/>
            <person name="Clum A."/>
            <person name="Lindquist E."/>
            <person name="Daum C."/>
            <person name="Ramamoorthy G.K."/>
            <person name="Gryganskyi A."/>
            <person name="Culley D."/>
            <person name="Magnuson J.K."/>
            <person name="James T.Y."/>
            <person name="O'Malley M.A."/>
            <person name="Stajich J.E."/>
            <person name="Spatafora J.W."/>
            <person name="Visel A."/>
            <person name="Grigoriev I.V."/>
        </authorList>
    </citation>
    <scope>NUCLEOTIDE SEQUENCE [LARGE SCALE GENOMIC DNA]</scope>
    <source>
        <strain evidence="5 6">CBS 129021</strain>
    </source>
</reference>
<organism evidence="5 6">
    <name type="scientific">Pseudomassariella vexata</name>
    <dbReference type="NCBI Taxonomy" id="1141098"/>
    <lineage>
        <taxon>Eukaryota</taxon>
        <taxon>Fungi</taxon>
        <taxon>Dikarya</taxon>
        <taxon>Ascomycota</taxon>
        <taxon>Pezizomycotina</taxon>
        <taxon>Sordariomycetes</taxon>
        <taxon>Xylariomycetidae</taxon>
        <taxon>Amphisphaeriales</taxon>
        <taxon>Pseudomassariaceae</taxon>
        <taxon>Pseudomassariella</taxon>
    </lineage>
</organism>
<dbReference type="GO" id="GO:0005634">
    <property type="term" value="C:nucleus"/>
    <property type="evidence" value="ECO:0007669"/>
    <property type="project" value="UniProtKB-SubCell"/>
</dbReference>
<dbReference type="SMART" id="SM00066">
    <property type="entry name" value="GAL4"/>
    <property type="match status" value="1"/>
</dbReference>
<comment type="caution">
    <text evidence="5">The sequence shown here is derived from an EMBL/GenBank/DDBJ whole genome shotgun (WGS) entry which is preliminary data.</text>
</comment>
<feature type="region of interest" description="Disordered" evidence="3">
    <location>
        <begin position="1"/>
        <end position="32"/>
    </location>
</feature>